<comment type="cofactor">
    <cofactor evidence="1">
        <name>Zn(2+)</name>
        <dbReference type="ChEBI" id="CHEBI:29105"/>
    </cofactor>
</comment>
<name>A0A8B2NS76_9HYPH</name>
<dbReference type="PANTHER" id="PTHR35005">
    <property type="entry name" value="3-DEHYDRO-SCYLLO-INOSOSE HYDROLASE"/>
    <property type="match status" value="1"/>
</dbReference>
<evidence type="ECO:0000256" key="4">
    <source>
        <dbReference type="ARBA" id="ARBA00022833"/>
    </source>
</evidence>
<evidence type="ECO:0000256" key="6">
    <source>
        <dbReference type="SAM" id="MobiDB-lite"/>
    </source>
</evidence>
<evidence type="ECO:0000256" key="2">
    <source>
        <dbReference type="ARBA" id="ARBA00022723"/>
    </source>
</evidence>
<organism evidence="7 8">
    <name type="scientific">Acuticoccus sediminis</name>
    <dbReference type="NCBI Taxonomy" id="2184697"/>
    <lineage>
        <taxon>Bacteria</taxon>
        <taxon>Pseudomonadati</taxon>
        <taxon>Pseudomonadota</taxon>
        <taxon>Alphaproteobacteria</taxon>
        <taxon>Hyphomicrobiales</taxon>
        <taxon>Amorphaceae</taxon>
        <taxon>Acuticoccus</taxon>
    </lineage>
</organism>
<keyword evidence="3" id="KW-0378">Hydrolase</keyword>
<dbReference type="Gene3D" id="3.40.50.10310">
    <property type="entry name" value="Creatininase"/>
    <property type="match status" value="1"/>
</dbReference>
<comment type="caution">
    <text evidence="7">The sequence shown here is derived from an EMBL/GenBank/DDBJ whole genome shotgun (WGS) entry which is preliminary data.</text>
</comment>
<dbReference type="Proteomes" id="UP000249590">
    <property type="component" value="Unassembled WGS sequence"/>
</dbReference>
<evidence type="ECO:0008006" key="9">
    <source>
        <dbReference type="Google" id="ProtNLM"/>
    </source>
</evidence>
<reference evidence="7 8" key="1">
    <citation type="submission" date="2018-05" db="EMBL/GenBank/DDBJ databases">
        <title>Acuticoccus sediminis sp. nov., isolated from deep-sea sediment of Indian Ocean.</title>
        <authorList>
            <person name="Liu X."/>
            <person name="Lai Q."/>
            <person name="Du Y."/>
            <person name="Sun F."/>
            <person name="Zhang X."/>
            <person name="Wang S."/>
            <person name="Shao Z."/>
        </authorList>
    </citation>
    <scope>NUCLEOTIDE SEQUENCE [LARGE SCALE GENOMIC DNA]</scope>
    <source>
        <strain evidence="7 8">PTG4-2</strain>
    </source>
</reference>
<accession>A0A8B2NS76</accession>
<dbReference type="InterPro" id="IPR024087">
    <property type="entry name" value="Creatininase-like_sf"/>
</dbReference>
<keyword evidence="2" id="KW-0479">Metal-binding</keyword>
<evidence type="ECO:0000256" key="1">
    <source>
        <dbReference type="ARBA" id="ARBA00001947"/>
    </source>
</evidence>
<dbReference type="GO" id="GO:0009231">
    <property type="term" value="P:riboflavin biosynthetic process"/>
    <property type="evidence" value="ECO:0007669"/>
    <property type="project" value="TreeGrafter"/>
</dbReference>
<dbReference type="Pfam" id="PF02633">
    <property type="entry name" value="Creatininase"/>
    <property type="match status" value="1"/>
</dbReference>
<dbReference type="OrthoDB" id="9801445at2"/>
<dbReference type="RefSeq" id="WP_111344871.1">
    <property type="nucleotide sequence ID" value="NZ_QHHQ01000002.1"/>
</dbReference>
<keyword evidence="4" id="KW-0862">Zinc</keyword>
<dbReference type="GO" id="GO:0016811">
    <property type="term" value="F:hydrolase activity, acting on carbon-nitrogen (but not peptide) bonds, in linear amides"/>
    <property type="evidence" value="ECO:0007669"/>
    <property type="project" value="TreeGrafter"/>
</dbReference>
<comment type="similarity">
    <text evidence="5">Belongs to the creatininase superfamily.</text>
</comment>
<feature type="region of interest" description="Disordered" evidence="6">
    <location>
        <begin position="261"/>
        <end position="289"/>
    </location>
</feature>
<proteinExistence type="inferred from homology"/>
<dbReference type="SUPFAM" id="SSF102215">
    <property type="entry name" value="Creatininase"/>
    <property type="match status" value="1"/>
</dbReference>
<dbReference type="GO" id="GO:0046872">
    <property type="term" value="F:metal ion binding"/>
    <property type="evidence" value="ECO:0007669"/>
    <property type="project" value="UniProtKB-KW"/>
</dbReference>
<sequence>MRTDEIYYERLTWPKIREAAAADKVVIIPFASIEQHGPHLPVDVDLRLASEVCVRAAKRNPNSLVMTPMAFGFEAHHMAWPGTIDVDWDLLVKYGVCVVSSLIRGGFKRILIINGHGSNRPLLDLIVRLSQIKHPEALVAGQSWFALGAVAKAFQPLQESEHTSHACELETAAYLAIDPDRVDMEQAVADYSFRRGPHFWSDLTGRRPDPDSTVPLVVMEYFATGSATGVRGDPTKATAEKGEAALEAAANEVSEIIDEIRQREILPPPDYRDADVEELKRRARPTGRR</sequence>
<evidence type="ECO:0000256" key="3">
    <source>
        <dbReference type="ARBA" id="ARBA00022801"/>
    </source>
</evidence>
<keyword evidence="8" id="KW-1185">Reference proteome</keyword>
<evidence type="ECO:0000313" key="7">
    <source>
        <dbReference type="EMBL" id="RAI01761.1"/>
    </source>
</evidence>
<protein>
    <recommendedName>
        <fullName evidence="9">Creatinine amidohydrolase</fullName>
    </recommendedName>
</protein>
<feature type="compositionally biased region" description="Basic and acidic residues" evidence="6">
    <location>
        <begin position="261"/>
        <end position="280"/>
    </location>
</feature>
<dbReference type="InterPro" id="IPR003785">
    <property type="entry name" value="Creatininase/forma_Hydrolase"/>
</dbReference>
<dbReference type="EMBL" id="QHHQ01000002">
    <property type="protein sequence ID" value="RAI01761.1"/>
    <property type="molecule type" value="Genomic_DNA"/>
</dbReference>
<evidence type="ECO:0000256" key="5">
    <source>
        <dbReference type="ARBA" id="ARBA00024029"/>
    </source>
</evidence>
<gene>
    <name evidence="7" type="ORF">DLJ53_10160</name>
</gene>
<dbReference type="PANTHER" id="PTHR35005:SF1">
    <property type="entry name" value="2-AMINO-5-FORMYLAMINO-6-RIBOSYLAMINOPYRIMIDIN-4(3H)-ONE 5'-MONOPHOSPHATE DEFORMYLASE"/>
    <property type="match status" value="1"/>
</dbReference>
<dbReference type="AlphaFoldDB" id="A0A8B2NS76"/>
<evidence type="ECO:0000313" key="8">
    <source>
        <dbReference type="Proteomes" id="UP000249590"/>
    </source>
</evidence>